<evidence type="ECO:0000259" key="1">
    <source>
        <dbReference type="PROSITE" id="PS51071"/>
    </source>
</evidence>
<dbReference type="GO" id="GO:0097367">
    <property type="term" value="F:carbohydrate derivative binding"/>
    <property type="evidence" value="ECO:0007669"/>
    <property type="project" value="InterPro"/>
</dbReference>
<dbReference type="OrthoDB" id="8683433at2"/>
<dbReference type="PROSITE" id="PS51071">
    <property type="entry name" value="HTH_RPIR"/>
    <property type="match status" value="1"/>
</dbReference>
<dbReference type="SUPFAM" id="SSF53697">
    <property type="entry name" value="SIS domain"/>
    <property type="match status" value="1"/>
</dbReference>
<dbReference type="PANTHER" id="PTHR30514:SF18">
    <property type="entry name" value="RPIR-FAMILY TRANSCRIPTIONAL REGULATOR"/>
    <property type="match status" value="1"/>
</dbReference>
<accession>A0A437M3X5</accession>
<feature type="domain" description="SIS" evidence="2">
    <location>
        <begin position="151"/>
        <end position="288"/>
    </location>
</feature>
<dbReference type="PANTHER" id="PTHR30514">
    <property type="entry name" value="GLUCOKINASE"/>
    <property type="match status" value="1"/>
</dbReference>
<gene>
    <name evidence="3" type="ORF">EOD42_18735</name>
</gene>
<reference evidence="3 4" key="1">
    <citation type="submission" date="2019-01" db="EMBL/GenBank/DDBJ databases">
        <authorList>
            <person name="Chen W.-M."/>
        </authorList>
    </citation>
    <scope>NUCLEOTIDE SEQUENCE [LARGE SCALE GENOMIC DNA]</scope>
    <source>
        <strain evidence="3 4">CCP-6</strain>
    </source>
</reference>
<dbReference type="PROSITE" id="PS51464">
    <property type="entry name" value="SIS"/>
    <property type="match status" value="1"/>
</dbReference>
<dbReference type="InterPro" id="IPR046348">
    <property type="entry name" value="SIS_dom_sf"/>
</dbReference>
<dbReference type="Gene3D" id="3.40.50.10490">
    <property type="entry name" value="Glucose-6-phosphate isomerase like protein, domain 1"/>
    <property type="match status" value="1"/>
</dbReference>
<name>A0A437M3X5_9PROT</name>
<proteinExistence type="predicted"/>
<dbReference type="InterPro" id="IPR047640">
    <property type="entry name" value="RpiR-like"/>
</dbReference>
<dbReference type="SUPFAM" id="SSF46689">
    <property type="entry name" value="Homeodomain-like"/>
    <property type="match status" value="1"/>
</dbReference>
<dbReference type="AlphaFoldDB" id="A0A437M3X5"/>
<evidence type="ECO:0000313" key="4">
    <source>
        <dbReference type="Proteomes" id="UP000282957"/>
    </source>
</evidence>
<dbReference type="EMBL" id="SACL01000007">
    <property type="protein sequence ID" value="RVT92253.1"/>
    <property type="molecule type" value="Genomic_DNA"/>
</dbReference>
<comment type="caution">
    <text evidence="3">The sequence shown here is derived from an EMBL/GenBank/DDBJ whole genome shotgun (WGS) entry which is preliminary data.</text>
</comment>
<dbReference type="InterPro" id="IPR000281">
    <property type="entry name" value="HTH_RpiR"/>
</dbReference>
<dbReference type="InterPro" id="IPR001347">
    <property type="entry name" value="SIS_dom"/>
</dbReference>
<dbReference type="Proteomes" id="UP000282957">
    <property type="component" value="Unassembled WGS sequence"/>
</dbReference>
<dbReference type="Pfam" id="PF01380">
    <property type="entry name" value="SIS"/>
    <property type="match status" value="1"/>
</dbReference>
<dbReference type="InterPro" id="IPR036388">
    <property type="entry name" value="WH-like_DNA-bd_sf"/>
</dbReference>
<dbReference type="GO" id="GO:0003700">
    <property type="term" value="F:DNA-binding transcription factor activity"/>
    <property type="evidence" value="ECO:0007669"/>
    <property type="project" value="InterPro"/>
</dbReference>
<protein>
    <submittedName>
        <fullName evidence="3">MurR/RpiR family transcriptional regulator</fullName>
    </submittedName>
</protein>
<organism evidence="3 4">
    <name type="scientific">Rhodovarius crocodyli</name>
    <dbReference type="NCBI Taxonomy" id="1979269"/>
    <lineage>
        <taxon>Bacteria</taxon>
        <taxon>Pseudomonadati</taxon>
        <taxon>Pseudomonadota</taxon>
        <taxon>Alphaproteobacteria</taxon>
        <taxon>Acetobacterales</taxon>
        <taxon>Roseomonadaceae</taxon>
        <taxon>Rhodovarius</taxon>
    </lineage>
</organism>
<keyword evidence="4" id="KW-1185">Reference proteome</keyword>
<dbReference type="Pfam" id="PF01418">
    <property type="entry name" value="HTH_6"/>
    <property type="match status" value="1"/>
</dbReference>
<dbReference type="GO" id="GO:0003677">
    <property type="term" value="F:DNA binding"/>
    <property type="evidence" value="ECO:0007669"/>
    <property type="project" value="InterPro"/>
</dbReference>
<dbReference type="InterPro" id="IPR009057">
    <property type="entry name" value="Homeodomain-like_sf"/>
</dbReference>
<dbReference type="GO" id="GO:1901135">
    <property type="term" value="P:carbohydrate derivative metabolic process"/>
    <property type="evidence" value="ECO:0007669"/>
    <property type="project" value="InterPro"/>
</dbReference>
<evidence type="ECO:0000259" key="2">
    <source>
        <dbReference type="PROSITE" id="PS51464"/>
    </source>
</evidence>
<dbReference type="Gene3D" id="1.10.10.10">
    <property type="entry name" value="Winged helix-like DNA-binding domain superfamily/Winged helix DNA-binding domain"/>
    <property type="match status" value="1"/>
</dbReference>
<sequence length="312" mass="32254">MPAARGRVNGAVCSVYCISSFLVAYTTVMSLDRLRDATANLSPTARRVARFILDNPALALASSAAELAARIGTSDATVVRSVQALGFSGLPELKRAMAGEMAAGSPAQALRETLAEAGEEAGSAMDLALDTQREAVEALGSPEVRAALRDAVATLHPARRVLVFGIGPSAPLAHYAALLLARAGRAARALDAAGTALADQLLDLAPGDALLVMAYGQPYREVATVFAETRRLALPLVLVTDSLDRSLARQAEVVLPVQRGQAHRVALHGATLVALEALVLGLAALDGPRALGTLDHLNALRAGLAGARRDIG</sequence>
<feature type="domain" description="HTH rpiR-type" evidence="1">
    <location>
        <begin position="28"/>
        <end position="104"/>
    </location>
</feature>
<evidence type="ECO:0000313" key="3">
    <source>
        <dbReference type="EMBL" id="RVT92253.1"/>
    </source>
</evidence>